<dbReference type="PROSITE" id="PS50404">
    <property type="entry name" value="GST_NTER"/>
    <property type="match status" value="1"/>
</dbReference>
<dbReference type="RefSeq" id="WP_153448700.1">
    <property type="nucleotide sequence ID" value="NZ_CP045700.1"/>
</dbReference>
<dbReference type="InterPro" id="IPR004045">
    <property type="entry name" value="Glutathione_S-Trfase_N"/>
</dbReference>
<dbReference type="PANTHER" id="PTHR43968">
    <property type="match status" value="1"/>
</dbReference>
<keyword evidence="4" id="KW-1185">Reference proteome</keyword>
<reference evidence="3 4" key="1">
    <citation type="submission" date="2019-10" db="EMBL/GenBank/DDBJ databases">
        <title>Vibrio sp. nov., isolated from Coralline algae surface.</title>
        <authorList>
            <person name="Geng Y."/>
            <person name="Zhang X."/>
        </authorList>
    </citation>
    <scope>NUCLEOTIDE SEQUENCE [LARGE SCALE GENOMIC DNA]</scope>
    <source>
        <strain evidence="3 4">SM1977</strain>
    </source>
</reference>
<dbReference type="Proteomes" id="UP000348942">
    <property type="component" value="Chromosome 2"/>
</dbReference>
<dbReference type="SUPFAM" id="SSF47616">
    <property type="entry name" value="GST C-terminal domain-like"/>
    <property type="match status" value="1"/>
</dbReference>
<dbReference type="EMBL" id="CP045700">
    <property type="protein sequence ID" value="QGA66567.1"/>
    <property type="molecule type" value="Genomic_DNA"/>
</dbReference>
<dbReference type="InterPro" id="IPR010987">
    <property type="entry name" value="Glutathione-S-Trfase_C-like"/>
</dbReference>
<accession>A0A5Q0TND9</accession>
<feature type="domain" description="GST C-terminal" evidence="2">
    <location>
        <begin position="93"/>
        <end position="220"/>
    </location>
</feature>
<dbReference type="SUPFAM" id="SSF52833">
    <property type="entry name" value="Thioredoxin-like"/>
    <property type="match status" value="1"/>
</dbReference>
<name>A0A5Q0TND9_9VIBR</name>
<dbReference type="Gene3D" id="1.20.1050.10">
    <property type="match status" value="1"/>
</dbReference>
<dbReference type="Pfam" id="PF13417">
    <property type="entry name" value="GST_N_3"/>
    <property type="match status" value="1"/>
</dbReference>
<dbReference type="Pfam" id="PF13410">
    <property type="entry name" value="GST_C_2"/>
    <property type="match status" value="1"/>
</dbReference>
<evidence type="ECO:0000313" key="3">
    <source>
        <dbReference type="EMBL" id="QGA66567.1"/>
    </source>
</evidence>
<dbReference type="SFLD" id="SFLDS00019">
    <property type="entry name" value="Glutathione_Transferase_(cytos"/>
    <property type="match status" value="1"/>
</dbReference>
<dbReference type="PROSITE" id="PS50405">
    <property type="entry name" value="GST_CTER"/>
    <property type="match status" value="1"/>
</dbReference>
<sequence>MMFDKHSPLPVLYSLRNCPFAMRARMAIYRSQLPVLLRDIVLKDKPAEMLMASPKGTVPVLITSDGMVIDESIEVMLWALSQNDPADLLLREDENQFDEMRRLIHQFDSEFKPCLEAYRAAKRYHEPNLTECRAACEQHIAQLEQGLSKHTFLLAERESLADLALLPFIRQFARVERQWYLQSPYPKLRQWLDRYLQSKMFSKVMTKHELWLLNRQDVVLNPSNSI</sequence>
<keyword evidence="3" id="KW-0808">Transferase</keyword>
<gene>
    <name evidence="3" type="ORF">GFB47_14205</name>
</gene>
<evidence type="ECO:0000313" key="4">
    <source>
        <dbReference type="Proteomes" id="UP000348942"/>
    </source>
</evidence>
<dbReference type="GO" id="GO:0005737">
    <property type="term" value="C:cytoplasm"/>
    <property type="evidence" value="ECO:0007669"/>
    <property type="project" value="TreeGrafter"/>
</dbReference>
<dbReference type="GO" id="GO:0016740">
    <property type="term" value="F:transferase activity"/>
    <property type="evidence" value="ECO:0007669"/>
    <property type="project" value="UniProtKB-KW"/>
</dbReference>
<dbReference type="AlphaFoldDB" id="A0A5Q0TND9"/>
<protein>
    <submittedName>
        <fullName evidence="3">Glutathione S-transferase</fullName>
    </submittedName>
</protein>
<dbReference type="InterPro" id="IPR040079">
    <property type="entry name" value="Glutathione_S-Trfase"/>
</dbReference>
<organism evidence="3 4">
    <name type="scientific">Vibrio algicola</name>
    <dbReference type="NCBI Taxonomy" id="2662262"/>
    <lineage>
        <taxon>Bacteria</taxon>
        <taxon>Pseudomonadati</taxon>
        <taxon>Pseudomonadota</taxon>
        <taxon>Gammaproteobacteria</taxon>
        <taxon>Vibrionales</taxon>
        <taxon>Vibrionaceae</taxon>
        <taxon>Vibrio</taxon>
    </lineage>
</organism>
<dbReference type="InterPro" id="IPR036282">
    <property type="entry name" value="Glutathione-S-Trfase_C_sf"/>
</dbReference>
<proteinExistence type="predicted"/>
<dbReference type="Gene3D" id="3.40.30.10">
    <property type="entry name" value="Glutaredoxin"/>
    <property type="match status" value="1"/>
</dbReference>
<dbReference type="CDD" id="cd03196">
    <property type="entry name" value="GST_C_5"/>
    <property type="match status" value="1"/>
</dbReference>
<dbReference type="InterPro" id="IPR050983">
    <property type="entry name" value="GST_Omega/HSP26"/>
</dbReference>
<dbReference type="InterPro" id="IPR036249">
    <property type="entry name" value="Thioredoxin-like_sf"/>
</dbReference>
<evidence type="ECO:0000259" key="1">
    <source>
        <dbReference type="PROSITE" id="PS50404"/>
    </source>
</evidence>
<evidence type="ECO:0000259" key="2">
    <source>
        <dbReference type="PROSITE" id="PS50405"/>
    </source>
</evidence>
<feature type="domain" description="GST N-terminal" evidence="1">
    <location>
        <begin position="8"/>
        <end position="87"/>
    </location>
</feature>
<dbReference type="PANTHER" id="PTHR43968:SF6">
    <property type="entry name" value="GLUTATHIONE S-TRANSFERASE OMEGA"/>
    <property type="match status" value="1"/>
</dbReference>